<keyword evidence="3" id="KW-0808">Transferase</keyword>
<reference evidence="6 7" key="1">
    <citation type="submission" date="2021-01" db="EMBL/GenBank/DDBJ databases">
        <title>011410 draft genome.</title>
        <authorList>
            <person name="Lang L."/>
        </authorList>
    </citation>
    <scope>NUCLEOTIDE SEQUENCE [LARGE SCALE GENOMIC DNA]</scope>
    <source>
        <strain evidence="6 7">KCTC 42845</strain>
    </source>
</reference>
<sequence length="342" mass="38480">MSYRYIGNKTRLLPILLDSFQKAVPTGATVADLMCGTASVSEALAQSGYRVIASDLMTFSAHHARVRLCIPEDPTFKEVGIGSYRNILDYLNQLRPIEGHFFKEYSPDGQPGNGQKPRKYFSSPNAAHIDAITAQLNDWVANGVLSEPENSLLRHDLVLASNRVANIAGTYGHHRSKWGNGSLSRLELRPTIFMRKQRIDHIVYQGPAEEIAPLVKADLCYIDPPYMKRQYAANYHIIETIARGDAPEAVGVSGLRPWRDQYSDFCSKVKIRNAFRSIFDSVECDQFMISYSEDGLLSEEQLLDLFSEVGEVTLEKFPFMRFRSNAGGQGGTVMEYLFHIKR</sequence>
<keyword evidence="2 6" id="KW-0489">Methyltransferase</keyword>
<evidence type="ECO:0000256" key="5">
    <source>
        <dbReference type="ARBA" id="ARBA00047942"/>
    </source>
</evidence>
<evidence type="ECO:0000256" key="1">
    <source>
        <dbReference type="ARBA" id="ARBA00011900"/>
    </source>
</evidence>
<evidence type="ECO:0000256" key="2">
    <source>
        <dbReference type="ARBA" id="ARBA00022603"/>
    </source>
</evidence>
<dbReference type="EMBL" id="JAESHT010000040">
    <property type="protein sequence ID" value="MBL3675693.1"/>
    <property type="molecule type" value="Genomic_DNA"/>
</dbReference>
<dbReference type="Pfam" id="PF02086">
    <property type="entry name" value="MethyltransfD12"/>
    <property type="match status" value="1"/>
</dbReference>
<organism evidence="6 7">
    <name type="scientific">Paracoccus aerius</name>
    <dbReference type="NCBI Taxonomy" id="1915382"/>
    <lineage>
        <taxon>Bacteria</taxon>
        <taxon>Pseudomonadati</taxon>
        <taxon>Pseudomonadota</taxon>
        <taxon>Alphaproteobacteria</taxon>
        <taxon>Rhodobacterales</taxon>
        <taxon>Paracoccaceae</taxon>
        <taxon>Paracoccus</taxon>
    </lineage>
</organism>
<dbReference type="SUPFAM" id="SSF53335">
    <property type="entry name" value="S-adenosyl-L-methionine-dependent methyltransferases"/>
    <property type="match status" value="1"/>
</dbReference>
<proteinExistence type="predicted"/>
<dbReference type="EC" id="2.1.1.72" evidence="1"/>
<dbReference type="GO" id="GO:0008168">
    <property type="term" value="F:methyltransferase activity"/>
    <property type="evidence" value="ECO:0007669"/>
    <property type="project" value="UniProtKB-KW"/>
</dbReference>
<comment type="caution">
    <text evidence="6">The sequence shown here is derived from an EMBL/GenBank/DDBJ whole genome shotgun (WGS) entry which is preliminary data.</text>
</comment>
<dbReference type="InterPro" id="IPR029063">
    <property type="entry name" value="SAM-dependent_MTases_sf"/>
</dbReference>
<evidence type="ECO:0000313" key="6">
    <source>
        <dbReference type="EMBL" id="MBL3675693.1"/>
    </source>
</evidence>
<keyword evidence="4" id="KW-0949">S-adenosyl-L-methionine</keyword>
<protein>
    <recommendedName>
        <fullName evidence="1">site-specific DNA-methyltransferase (adenine-specific)</fullName>
        <ecNumber evidence="1">2.1.1.72</ecNumber>
    </recommendedName>
</protein>
<dbReference type="Gene3D" id="3.40.50.150">
    <property type="entry name" value="Vaccinia Virus protein VP39"/>
    <property type="match status" value="1"/>
</dbReference>
<dbReference type="GO" id="GO:0032259">
    <property type="term" value="P:methylation"/>
    <property type="evidence" value="ECO:0007669"/>
    <property type="project" value="UniProtKB-KW"/>
</dbReference>
<keyword evidence="7" id="KW-1185">Reference proteome</keyword>
<name>A0ABS1SAD3_9RHOB</name>
<gene>
    <name evidence="6" type="ORF">JL111_19695</name>
</gene>
<dbReference type="PROSITE" id="PS00092">
    <property type="entry name" value="N6_MTASE"/>
    <property type="match status" value="1"/>
</dbReference>
<dbReference type="RefSeq" id="WP_191313127.1">
    <property type="nucleotide sequence ID" value="NZ_BNCL01000043.1"/>
</dbReference>
<evidence type="ECO:0000256" key="4">
    <source>
        <dbReference type="ARBA" id="ARBA00022691"/>
    </source>
</evidence>
<dbReference type="Proteomes" id="UP000644749">
    <property type="component" value="Unassembled WGS sequence"/>
</dbReference>
<dbReference type="PRINTS" id="PR00505">
    <property type="entry name" value="D12N6MTFRASE"/>
</dbReference>
<dbReference type="InterPro" id="IPR012327">
    <property type="entry name" value="MeTrfase_D12"/>
</dbReference>
<evidence type="ECO:0000313" key="7">
    <source>
        <dbReference type="Proteomes" id="UP000644749"/>
    </source>
</evidence>
<evidence type="ECO:0000256" key="3">
    <source>
        <dbReference type="ARBA" id="ARBA00022679"/>
    </source>
</evidence>
<accession>A0ABS1SAD3</accession>
<comment type="catalytic activity">
    <reaction evidence="5">
        <text>a 2'-deoxyadenosine in DNA + S-adenosyl-L-methionine = an N(6)-methyl-2'-deoxyadenosine in DNA + S-adenosyl-L-homocysteine + H(+)</text>
        <dbReference type="Rhea" id="RHEA:15197"/>
        <dbReference type="Rhea" id="RHEA-COMP:12418"/>
        <dbReference type="Rhea" id="RHEA-COMP:12419"/>
        <dbReference type="ChEBI" id="CHEBI:15378"/>
        <dbReference type="ChEBI" id="CHEBI:57856"/>
        <dbReference type="ChEBI" id="CHEBI:59789"/>
        <dbReference type="ChEBI" id="CHEBI:90615"/>
        <dbReference type="ChEBI" id="CHEBI:90616"/>
        <dbReference type="EC" id="2.1.1.72"/>
    </reaction>
</comment>
<dbReference type="InterPro" id="IPR002052">
    <property type="entry name" value="DNA_methylase_N6_adenine_CS"/>
</dbReference>